<protein>
    <submittedName>
        <fullName evidence="2">11143_t:CDS:1</fullName>
    </submittedName>
</protein>
<proteinExistence type="predicted"/>
<name>A0A9N9D5S1_9GLOM</name>
<dbReference type="Proteomes" id="UP000789405">
    <property type="component" value="Unassembled WGS sequence"/>
</dbReference>
<evidence type="ECO:0000313" key="2">
    <source>
        <dbReference type="EMBL" id="CAG8628758.1"/>
    </source>
</evidence>
<feature type="coiled-coil region" evidence="1">
    <location>
        <begin position="165"/>
        <end position="192"/>
    </location>
</feature>
<keyword evidence="1" id="KW-0175">Coiled coil</keyword>
<comment type="caution">
    <text evidence="2">The sequence shown here is derived from an EMBL/GenBank/DDBJ whole genome shotgun (WGS) entry which is preliminary data.</text>
</comment>
<gene>
    <name evidence="2" type="ORF">DERYTH_LOCUS9034</name>
</gene>
<accession>A0A9N9D5S1</accession>
<sequence>MIKIWHELLISLDPYHRTAIYQNNKSWLVREILYLLQVLDLHQTVIPMNIKNNTFNSNGGYYKYHPIKNANAIWIPLLPGFCDNMNLQYIQSIISQQYPNLFEIDKKLTNTLHKETLLKNNLDHLSSVLKDKIENKNQPICNNIALDSNGKYLSPQKTQALMVDYNKIKNELTNAKRTIKQLNQKIIELSNT</sequence>
<dbReference type="EMBL" id="CAJVPY010004818">
    <property type="protein sequence ID" value="CAG8628758.1"/>
    <property type="molecule type" value="Genomic_DNA"/>
</dbReference>
<dbReference type="AlphaFoldDB" id="A0A9N9D5S1"/>
<organism evidence="2 3">
    <name type="scientific">Dentiscutata erythropus</name>
    <dbReference type="NCBI Taxonomy" id="1348616"/>
    <lineage>
        <taxon>Eukaryota</taxon>
        <taxon>Fungi</taxon>
        <taxon>Fungi incertae sedis</taxon>
        <taxon>Mucoromycota</taxon>
        <taxon>Glomeromycotina</taxon>
        <taxon>Glomeromycetes</taxon>
        <taxon>Diversisporales</taxon>
        <taxon>Gigasporaceae</taxon>
        <taxon>Dentiscutata</taxon>
    </lineage>
</organism>
<keyword evidence="3" id="KW-1185">Reference proteome</keyword>
<evidence type="ECO:0000256" key="1">
    <source>
        <dbReference type="SAM" id="Coils"/>
    </source>
</evidence>
<reference evidence="2" key="1">
    <citation type="submission" date="2021-06" db="EMBL/GenBank/DDBJ databases">
        <authorList>
            <person name="Kallberg Y."/>
            <person name="Tangrot J."/>
            <person name="Rosling A."/>
        </authorList>
    </citation>
    <scope>NUCLEOTIDE SEQUENCE</scope>
    <source>
        <strain evidence="2">MA453B</strain>
    </source>
</reference>
<evidence type="ECO:0000313" key="3">
    <source>
        <dbReference type="Proteomes" id="UP000789405"/>
    </source>
</evidence>